<dbReference type="InterPro" id="IPR009683">
    <property type="entry name" value="Extensin-like_C"/>
</dbReference>
<feature type="compositionally biased region" description="Low complexity" evidence="1">
    <location>
        <begin position="36"/>
        <end position="54"/>
    </location>
</feature>
<accession>A0A6N9T9U8</accession>
<evidence type="ECO:0000259" key="2">
    <source>
        <dbReference type="Pfam" id="PF06904"/>
    </source>
</evidence>
<comment type="caution">
    <text evidence="3">The sequence shown here is derived from an EMBL/GenBank/DDBJ whole genome shotgun (WGS) entry which is preliminary data.</text>
</comment>
<evidence type="ECO:0000313" key="3">
    <source>
        <dbReference type="EMBL" id="NDW07005.1"/>
    </source>
</evidence>
<organism evidence="3 4">
    <name type="scientific">Jiella pacifica</name>
    <dbReference type="NCBI Taxonomy" id="2696469"/>
    <lineage>
        <taxon>Bacteria</taxon>
        <taxon>Pseudomonadati</taxon>
        <taxon>Pseudomonadota</taxon>
        <taxon>Alphaproteobacteria</taxon>
        <taxon>Hyphomicrobiales</taxon>
        <taxon>Aurantimonadaceae</taxon>
        <taxon>Jiella</taxon>
    </lineage>
</organism>
<dbReference type="Pfam" id="PF06904">
    <property type="entry name" value="Extensin-like_C"/>
    <property type="match status" value="1"/>
</dbReference>
<gene>
    <name evidence="3" type="ORF">GTK09_21555</name>
</gene>
<evidence type="ECO:0000313" key="4">
    <source>
        <dbReference type="Proteomes" id="UP000469011"/>
    </source>
</evidence>
<dbReference type="Proteomes" id="UP000469011">
    <property type="component" value="Unassembled WGS sequence"/>
</dbReference>
<protein>
    <recommendedName>
        <fullName evidence="2">Extensin-like C-terminal domain-containing protein</fullName>
    </recommendedName>
</protein>
<dbReference type="EMBL" id="JAAAMG010000022">
    <property type="protein sequence ID" value="NDW07005.1"/>
    <property type="molecule type" value="Genomic_DNA"/>
</dbReference>
<evidence type="ECO:0000256" key="1">
    <source>
        <dbReference type="SAM" id="MobiDB-lite"/>
    </source>
</evidence>
<feature type="region of interest" description="Disordered" evidence="1">
    <location>
        <begin position="26"/>
        <end position="102"/>
    </location>
</feature>
<sequence length="146" mass="14657">MSEHARGSAIDVGAFALSDGSTVPVRAIESEPVAHAPASPGEAGGAAPDEPSAAGGDGRTAGDEPTGSAEETPGPGNAEAASDPKSEPQSSLAGKKDQREKEFLDAVRSAACGPFKTVLGPGTDADHATHFHFDMAARRNGATYCK</sequence>
<reference evidence="3 4" key="1">
    <citation type="submission" date="2020-01" db="EMBL/GenBank/DDBJ databases">
        <title>Jiella pacifica sp. nov.</title>
        <authorList>
            <person name="Xue Z."/>
            <person name="Zhu S."/>
            <person name="Chen J."/>
            <person name="Yang J."/>
        </authorList>
    </citation>
    <scope>NUCLEOTIDE SEQUENCE [LARGE SCALE GENOMIC DNA]</scope>
    <source>
        <strain evidence="3 4">40Bstr34</strain>
    </source>
</reference>
<feature type="domain" description="Extensin-like C-terminal" evidence="2">
    <location>
        <begin position="92"/>
        <end position="146"/>
    </location>
</feature>
<keyword evidence="4" id="KW-1185">Reference proteome</keyword>
<name>A0A6N9T9U8_9HYPH</name>
<proteinExistence type="predicted"/>
<dbReference type="AlphaFoldDB" id="A0A6N9T9U8"/>